<proteinExistence type="predicted"/>
<dbReference type="Pfam" id="PF14214">
    <property type="entry name" value="Helitron_like_N"/>
    <property type="match status" value="1"/>
</dbReference>
<reference evidence="2" key="1">
    <citation type="submission" date="2019-03" db="EMBL/GenBank/DDBJ databases">
        <authorList>
            <person name="Mank J."/>
            <person name="Almeida P."/>
        </authorList>
    </citation>
    <scope>NUCLEOTIDE SEQUENCE</scope>
    <source>
        <strain evidence="2">78183</strain>
    </source>
</reference>
<dbReference type="AlphaFoldDB" id="A0A6N2KT23"/>
<dbReference type="InterPro" id="IPR025476">
    <property type="entry name" value="Helitron_helicase-like"/>
</dbReference>
<sequence length="587" mass="67729">MALQYPLLFPFGEDGYRTNINFANHGSPISGKHQRVPMRAFYAYLIQEREYGEDTLIKGGRLYQQFLVDAFANIEEDRLDYIRMNQNNLRPRYMINNYQDAMAICRAYGNPDLFITFTCNTNWPKIQRELNKNRAYKPEDKPDIITRVFRSKLLDMLKFIKSSAPFGKTIADVHAIEFQKRGLPHTHILVWLASKYKFKTSADIDSVVSAEIPAKNVDPLCHEIVSKFMIHGPCGVARPSAQCMSGNVCTKSFPKKFRSSTILGENGFVYYKRREMRDNFVLKSGIMLFNDYVVPYNKELLMRYNAHINVEICCKSMLIKYLFKYVSKGLDRCRAVIQHDTNDEIQAYLNCCFICPYEAAWRIFQFPIHSRNPPVERLQIHLPFQQNIVFSGSECLQSVLRRPGIRKTMLTEWSKGLCLGRIAYVHPAAGELYFLRMLLNHIKGSTGFADLRKVHGIVYPTFQLACKAHGLLGDDKEWSEAFCEAIATASSSQLRQLFVGIILFCQVADPLILFNQFWHSMHDDILCKLRASFKMPNLILANDQLKNYVLYELEQLFNASATTFQDHSLPMPDGQLLKEIANKLLRE</sequence>
<dbReference type="EMBL" id="CAADRP010000691">
    <property type="protein sequence ID" value="VFU31342.1"/>
    <property type="molecule type" value="Genomic_DNA"/>
</dbReference>
<organism evidence="2">
    <name type="scientific">Salix viminalis</name>
    <name type="common">Common osier</name>
    <name type="synonym">Basket willow</name>
    <dbReference type="NCBI Taxonomy" id="40686"/>
    <lineage>
        <taxon>Eukaryota</taxon>
        <taxon>Viridiplantae</taxon>
        <taxon>Streptophyta</taxon>
        <taxon>Embryophyta</taxon>
        <taxon>Tracheophyta</taxon>
        <taxon>Spermatophyta</taxon>
        <taxon>Magnoliopsida</taxon>
        <taxon>eudicotyledons</taxon>
        <taxon>Gunneridae</taxon>
        <taxon>Pentapetalae</taxon>
        <taxon>rosids</taxon>
        <taxon>fabids</taxon>
        <taxon>Malpighiales</taxon>
        <taxon>Salicaceae</taxon>
        <taxon>Saliceae</taxon>
        <taxon>Salix</taxon>
    </lineage>
</organism>
<evidence type="ECO:0000313" key="2">
    <source>
        <dbReference type="EMBL" id="VFU31342.1"/>
    </source>
</evidence>
<dbReference type="PANTHER" id="PTHR10492">
    <property type="match status" value="1"/>
</dbReference>
<dbReference type="PANTHER" id="PTHR10492:SF90">
    <property type="entry name" value="ATP-DEPENDENT DNA HELICASE"/>
    <property type="match status" value="1"/>
</dbReference>
<gene>
    <name evidence="2" type="ORF">SVIM_LOCUS129743</name>
</gene>
<name>A0A6N2KT23_SALVM</name>
<feature type="domain" description="Helitron helicase-like" evidence="1">
    <location>
        <begin position="91"/>
        <end position="190"/>
    </location>
</feature>
<accession>A0A6N2KT23</accession>
<protein>
    <recommendedName>
        <fullName evidence="1">Helitron helicase-like domain-containing protein</fullName>
    </recommendedName>
</protein>
<evidence type="ECO:0000259" key="1">
    <source>
        <dbReference type="Pfam" id="PF14214"/>
    </source>
</evidence>